<comment type="caution">
    <text evidence="3">The sequence shown here is derived from an EMBL/GenBank/DDBJ whole genome shotgun (WGS) entry which is preliminary data.</text>
</comment>
<dbReference type="InterPro" id="IPR032466">
    <property type="entry name" value="Metal_Hydrolase"/>
</dbReference>
<dbReference type="Pfam" id="PF01979">
    <property type="entry name" value="Amidohydro_1"/>
    <property type="match status" value="1"/>
</dbReference>
<organism evidence="3 4">
    <name type="scientific">Eiseniibacteriota bacterium</name>
    <dbReference type="NCBI Taxonomy" id="2212470"/>
    <lineage>
        <taxon>Bacteria</taxon>
        <taxon>Candidatus Eiseniibacteriota</taxon>
    </lineage>
</organism>
<evidence type="ECO:0000313" key="4">
    <source>
        <dbReference type="Proteomes" id="UP000319771"/>
    </source>
</evidence>
<name>A0A538UDN9_UNCEI</name>
<dbReference type="InterPro" id="IPR011059">
    <property type="entry name" value="Metal-dep_hydrolase_composite"/>
</dbReference>
<keyword evidence="1" id="KW-0732">Signal</keyword>
<dbReference type="PANTHER" id="PTHR43135">
    <property type="entry name" value="ALPHA-D-RIBOSE 1-METHYLPHOSPHONATE 5-TRIPHOSPHATE DIPHOSPHATASE"/>
    <property type="match status" value="1"/>
</dbReference>
<dbReference type="PANTHER" id="PTHR43135:SF3">
    <property type="entry name" value="ALPHA-D-RIBOSE 1-METHYLPHOSPHONATE 5-TRIPHOSPHATE DIPHOSPHATASE"/>
    <property type="match status" value="1"/>
</dbReference>
<evidence type="ECO:0000256" key="1">
    <source>
        <dbReference type="SAM" id="SignalP"/>
    </source>
</evidence>
<dbReference type="SUPFAM" id="SSF51338">
    <property type="entry name" value="Composite domain of metallo-dependent hydrolases"/>
    <property type="match status" value="1"/>
</dbReference>
<evidence type="ECO:0000313" key="3">
    <source>
        <dbReference type="EMBL" id="TMQ74025.1"/>
    </source>
</evidence>
<dbReference type="Proteomes" id="UP000319771">
    <property type="component" value="Unassembled WGS sequence"/>
</dbReference>
<dbReference type="Gene3D" id="3.20.20.140">
    <property type="entry name" value="Metal-dependent hydrolases"/>
    <property type="match status" value="1"/>
</dbReference>
<dbReference type="EMBL" id="VBPB01000021">
    <property type="protein sequence ID" value="TMQ74025.1"/>
    <property type="molecule type" value="Genomic_DNA"/>
</dbReference>
<sequence>MIRRPTHLAAAVAAMVLALSFASPSAPRAESLAFTGATVHTVTGPTLENATVIVTDGKIAAVGAGLTPPAGATVVPCAGKHLYPGLISSNTILGLVEVGSVLGTHDDEETGNVNPNIRAEVEINPESEILPVTRVSGITSALTVPRGGAITGTSALIHLDGWTEEDMTVAKPVGLHVIWPTLTINRAWWETRSEEDQKKARDQAIAAIRDAFEDARAYWKARDAEGKAGIPRHDRDVKWDAMGRALRGEIPVMFHCDALAQIHSVLRFVDEQKLKKVVLVGGGDAWMVADELKARDIAVITGPPLSLPDRGYEAYDYGMALASKLQAAGVRFCISDGGGSTNARNLGHEAAMAAAFGLPRDEALKAVTIYPARILGVGDKLGSIEPGKIADLIVTTGDPLEFTTKVEQVYINGRPTSMETRHTRLFHKYDARPRGPNARKH</sequence>
<feature type="chain" id="PRO_5021796313" evidence="1">
    <location>
        <begin position="29"/>
        <end position="441"/>
    </location>
</feature>
<proteinExistence type="predicted"/>
<keyword evidence="3" id="KW-0378">Hydrolase</keyword>
<evidence type="ECO:0000259" key="2">
    <source>
        <dbReference type="Pfam" id="PF01979"/>
    </source>
</evidence>
<dbReference type="GO" id="GO:0016810">
    <property type="term" value="F:hydrolase activity, acting on carbon-nitrogen (but not peptide) bonds"/>
    <property type="evidence" value="ECO:0007669"/>
    <property type="project" value="InterPro"/>
</dbReference>
<feature type="signal peptide" evidence="1">
    <location>
        <begin position="1"/>
        <end position="28"/>
    </location>
</feature>
<accession>A0A538UDN9</accession>
<protein>
    <submittedName>
        <fullName evidence="3">Amidohydrolase</fullName>
    </submittedName>
</protein>
<dbReference type="InterPro" id="IPR006680">
    <property type="entry name" value="Amidohydro-rel"/>
</dbReference>
<dbReference type="SUPFAM" id="SSF51556">
    <property type="entry name" value="Metallo-dependent hydrolases"/>
    <property type="match status" value="1"/>
</dbReference>
<reference evidence="3 4" key="1">
    <citation type="journal article" date="2019" name="Nat. Microbiol.">
        <title>Mediterranean grassland soil C-N compound turnover is dependent on rainfall and depth, and is mediated by genomically divergent microorganisms.</title>
        <authorList>
            <person name="Diamond S."/>
            <person name="Andeer P.F."/>
            <person name="Li Z."/>
            <person name="Crits-Christoph A."/>
            <person name="Burstein D."/>
            <person name="Anantharaman K."/>
            <person name="Lane K.R."/>
            <person name="Thomas B.C."/>
            <person name="Pan C."/>
            <person name="Northen T.R."/>
            <person name="Banfield J.F."/>
        </authorList>
    </citation>
    <scope>NUCLEOTIDE SEQUENCE [LARGE SCALE GENOMIC DNA]</scope>
    <source>
        <strain evidence="3">WS_11</strain>
    </source>
</reference>
<gene>
    <name evidence="3" type="ORF">E6K81_01685</name>
</gene>
<dbReference type="AlphaFoldDB" id="A0A538UDN9"/>
<dbReference type="InterPro" id="IPR051781">
    <property type="entry name" value="Metallo-dep_Hydrolase"/>
</dbReference>
<feature type="domain" description="Amidohydrolase-related" evidence="2">
    <location>
        <begin position="325"/>
        <end position="414"/>
    </location>
</feature>